<dbReference type="STRING" id="1051890.A0A3N4LX02"/>
<comment type="subcellular location">
    <subcellularLocation>
        <location evidence="1">Membrane</location>
        <topology evidence="1">Multi-pass membrane protein</topology>
    </subcellularLocation>
</comment>
<feature type="transmembrane region" description="Helical" evidence="7">
    <location>
        <begin position="227"/>
        <end position="245"/>
    </location>
</feature>
<name>A0A3N4LX02_9PEZI</name>
<feature type="transmembrane region" description="Helical" evidence="7">
    <location>
        <begin position="293"/>
        <end position="316"/>
    </location>
</feature>
<keyword evidence="5 7" id="KW-0472">Membrane</keyword>
<evidence type="ECO:0000256" key="7">
    <source>
        <dbReference type="SAM" id="Phobius"/>
    </source>
</evidence>
<accession>A0A3N4LX02</accession>
<keyword evidence="10" id="KW-1185">Reference proteome</keyword>
<gene>
    <name evidence="9" type="ORF">L211DRAFT_894042</name>
</gene>
<feature type="transmembrane region" description="Helical" evidence="7">
    <location>
        <begin position="407"/>
        <end position="431"/>
    </location>
</feature>
<feature type="transmembrane region" description="Helical" evidence="7">
    <location>
        <begin position="381"/>
        <end position="401"/>
    </location>
</feature>
<feature type="transmembrane region" description="Helical" evidence="7">
    <location>
        <begin position="472"/>
        <end position="494"/>
    </location>
</feature>
<evidence type="ECO:0000256" key="5">
    <source>
        <dbReference type="ARBA" id="ARBA00023136"/>
    </source>
</evidence>
<feature type="transmembrane region" description="Helical" evidence="7">
    <location>
        <begin position="438"/>
        <end position="460"/>
    </location>
</feature>
<dbReference type="GO" id="GO:0005886">
    <property type="term" value="C:plasma membrane"/>
    <property type="evidence" value="ECO:0007669"/>
    <property type="project" value="TreeGrafter"/>
</dbReference>
<feature type="transmembrane region" description="Helical" evidence="7">
    <location>
        <begin position="336"/>
        <end position="360"/>
    </location>
</feature>
<evidence type="ECO:0000256" key="6">
    <source>
        <dbReference type="SAM" id="MobiDB-lite"/>
    </source>
</evidence>
<dbReference type="Proteomes" id="UP000267821">
    <property type="component" value="Unassembled WGS sequence"/>
</dbReference>
<feature type="transmembrane region" description="Helical" evidence="7">
    <location>
        <begin position="160"/>
        <end position="182"/>
    </location>
</feature>
<evidence type="ECO:0000259" key="8">
    <source>
        <dbReference type="PROSITE" id="PS50850"/>
    </source>
</evidence>
<dbReference type="InParanoid" id="A0A3N4LX02"/>
<evidence type="ECO:0000256" key="2">
    <source>
        <dbReference type="ARBA" id="ARBA00008335"/>
    </source>
</evidence>
<evidence type="ECO:0000256" key="4">
    <source>
        <dbReference type="ARBA" id="ARBA00022989"/>
    </source>
</evidence>
<dbReference type="PANTHER" id="PTHR23502">
    <property type="entry name" value="MAJOR FACILITATOR SUPERFAMILY"/>
    <property type="match status" value="1"/>
</dbReference>
<protein>
    <submittedName>
        <fullName evidence="9">MFS general substrate transporter</fullName>
    </submittedName>
</protein>
<dbReference type="CDD" id="cd17323">
    <property type="entry name" value="MFS_Tpo1_MDR_like"/>
    <property type="match status" value="1"/>
</dbReference>
<dbReference type="EMBL" id="ML121531">
    <property type="protein sequence ID" value="RPB27340.1"/>
    <property type="molecule type" value="Genomic_DNA"/>
</dbReference>
<dbReference type="Gene3D" id="1.20.1250.20">
    <property type="entry name" value="MFS general substrate transporter like domains"/>
    <property type="match status" value="1"/>
</dbReference>
<dbReference type="InterPro" id="IPR011701">
    <property type="entry name" value="MFS"/>
</dbReference>
<keyword evidence="3 7" id="KW-0812">Transmembrane</keyword>
<feature type="region of interest" description="Disordered" evidence="6">
    <location>
        <begin position="535"/>
        <end position="558"/>
    </location>
</feature>
<dbReference type="InterPro" id="IPR020846">
    <property type="entry name" value="MFS_dom"/>
</dbReference>
<feature type="transmembrane region" description="Helical" evidence="7">
    <location>
        <begin position="194"/>
        <end position="221"/>
    </location>
</feature>
<proteinExistence type="inferred from homology"/>
<evidence type="ECO:0000256" key="1">
    <source>
        <dbReference type="ARBA" id="ARBA00004141"/>
    </source>
</evidence>
<keyword evidence="4 7" id="KW-1133">Transmembrane helix</keyword>
<dbReference type="PANTHER" id="PTHR23502:SF74">
    <property type="entry name" value="MAJOR FACILITATOR SUPERFAMILY (MFS) PROFILE DOMAIN-CONTAINING PROTEIN"/>
    <property type="match status" value="1"/>
</dbReference>
<dbReference type="InterPro" id="IPR036259">
    <property type="entry name" value="MFS_trans_sf"/>
</dbReference>
<reference evidence="9 10" key="1">
    <citation type="journal article" date="2018" name="Nat. Ecol. Evol.">
        <title>Pezizomycetes genomes reveal the molecular basis of ectomycorrhizal truffle lifestyle.</title>
        <authorList>
            <person name="Murat C."/>
            <person name="Payen T."/>
            <person name="Noel B."/>
            <person name="Kuo A."/>
            <person name="Morin E."/>
            <person name="Chen J."/>
            <person name="Kohler A."/>
            <person name="Krizsan K."/>
            <person name="Balestrini R."/>
            <person name="Da Silva C."/>
            <person name="Montanini B."/>
            <person name="Hainaut M."/>
            <person name="Levati E."/>
            <person name="Barry K.W."/>
            <person name="Belfiori B."/>
            <person name="Cichocki N."/>
            <person name="Clum A."/>
            <person name="Dockter R.B."/>
            <person name="Fauchery L."/>
            <person name="Guy J."/>
            <person name="Iotti M."/>
            <person name="Le Tacon F."/>
            <person name="Lindquist E.A."/>
            <person name="Lipzen A."/>
            <person name="Malagnac F."/>
            <person name="Mello A."/>
            <person name="Molinier V."/>
            <person name="Miyauchi S."/>
            <person name="Poulain J."/>
            <person name="Riccioni C."/>
            <person name="Rubini A."/>
            <person name="Sitrit Y."/>
            <person name="Splivallo R."/>
            <person name="Traeger S."/>
            <person name="Wang M."/>
            <person name="Zifcakova L."/>
            <person name="Wipf D."/>
            <person name="Zambonelli A."/>
            <person name="Paolocci F."/>
            <person name="Nowrousian M."/>
            <person name="Ottonello S."/>
            <person name="Baldrian P."/>
            <person name="Spatafora J.W."/>
            <person name="Henrissat B."/>
            <person name="Nagy L.G."/>
            <person name="Aury J.M."/>
            <person name="Wincker P."/>
            <person name="Grigoriev I.V."/>
            <person name="Bonfante P."/>
            <person name="Martin F.M."/>
        </authorList>
    </citation>
    <scope>NUCLEOTIDE SEQUENCE [LARGE SCALE GENOMIC DNA]</scope>
    <source>
        <strain evidence="9 10">ATCC MYA-4762</strain>
    </source>
</reference>
<evidence type="ECO:0000256" key="3">
    <source>
        <dbReference type="ARBA" id="ARBA00022692"/>
    </source>
</evidence>
<dbReference type="OrthoDB" id="5141738at2759"/>
<organism evidence="9 10">
    <name type="scientific">Terfezia boudieri ATCC MYA-4762</name>
    <dbReference type="NCBI Taxonomy" id="1051890"/>
    <lineage>
        <taxon>Eukaryota</taxon>
        <taxon>Fungi</taxon>
        <taxon>Dikarya</taxon>
        <taxon>Ascomycota</taxon>
        <taxon>Pezizomycotina</taxon>
        <taxon>Pezizomycetes</taxon>
        <taxon>Pezizales</taxon>
        <taxon>Pezizaceae</taxon>
        <taxon>Terfezia</taxon>
    </lineage>
</organism>
<feature type="transmembrane region" description="Helical" evidence="7">
    <location>
        <begin position="135"/>
        <end position="154"/>
    </location>
</feature>
<dbReference type="SUPFAM" id="SSF103473">
    <property type="entry name" value="MFS general substrate transporter"/>
    <property type="match status" value="1"/>
</dbReference>
<feature type="domain" description="Major facilitator superfamily (MFS) profile" evidence="8">
    <location>
        <begin position="63"/>
        <end position="499"/>
    </location>
</feature>
<sequence>MAGIEKEIGKRSDHGVEGGDMDLWTPLETKTPYAVKKLLEDGRKVVMFAPNDPENPFNWSLKMKTWITIVGIVQVSNSTFASTMPSGATSGIAEEFGLQMSSPLLTLPISMFIAGYVVGPLFLSPLSEFYGRKYLSIYPVIWYNIWTLACAVAPNMPALLVFRFLSGLGASAPLSVTGGMYADIWKDPVVRGRCIAIFCAATMIGPVVSPIISGFVSVSYLTWKFCFWILLIVGVATLIPQIFWLPETFGPILLIDKAKRLRAETRDDYFVAPAELEDRSVGKMLKLTLTRPLEMLFTEAIVAAISLYLAFVYGTFYMTFQSYPIIFQGVYGFSSGIAGLAFIPICIGSSIACLAVILWDEYLLRRSRTSNSGPFSGEIRRLPLAAMGGLTYIIGLFWLGWTGSINILWIVPMLSGIMFGLGLSLVFITCLNYITDAYTVYAASALAASSMSRSVFGAALPVAARRMYASLGVGWATSCMGFVAIVLGCVPFILMKYGQQIRDSSKFCMYLKSLETKELVEEEARVASMAASKAASSELEDSGVHTHEGVVESTGKIK</sequence>
<dbReference type="AlphaFoldDB" id="A0A3N4LX02"/>
<dbReference type="Pfam" id="PF07690">
    <property type="entry name" value="MFS_1"/>
    <property type="match status" value="1"/>
</dbReference>
<feature type="transmembrane region" description="Helical" evidence="7">
    <location>
        <begin position="104"/>
        <end position="123"/>
    </location>
</feature>
<dbReference type="GO" id="GO:0022857">
    <property type="term" value="F:transmembrane transporter activity"/>
    <property type="evidence" value="ECO:0007669"/>
    <property type="project" value="InterPro"/>
</dbReference>
<comment type="similarity">
    <text evidence="2">Belongs to the major facilitator superfamily.</text>
</comment>
<dbReference type="FunCoup" id="A0A3N4LX02">
    <property type="interactions" value="56"/>
</dbReference>
<evidence type="ECO:0000313" key="10">
    <source>
        <dbReference type="Proteomes" id="UP000267821"/>
    </source>
</evidence>
<evidence type="ECO:0000313" key="9">
    <source>
        <dbReference type="EMBL" id="RPB27340.1"/>
    </source>
</evidence>
<dbReference type="PROSITE" id="PS50850">
    <property type="entry name" value="MFS"/>
    <property type="match status" value="1"/>
</dbReference>
<dbReference type="FunFam" id="1.20.1250.20:FF:000082">
    <property type="entry name" value="MFS multidrug transporter, putative"/>
    <property type="match status" value="1"/>
</dbReference>